<accession>A0ABW9U4C0</accession>
<evidence type="ECO:0000313" key="4">
    <source>
        <dbReference type="EMBL" id="MVQ34939.1"/>
    </source>
</evidence>
<dbReference type="Pfam" id="PF01547">
    <property type="entry name" value="SBP_bac_1"/>
    <property type="match status" value="1"/>
</dbReference>
<keyword evidence="5" id="KW-1185">Reference proteome</keyword>
<name>A0ABW9U4C0_9BACL</name>
<dbReference type="Proteomes" id="UP000467637">
    <property type="component" value="Unassembled WGS sequence"/>
</dbReference>
<dbReference type="EMBL" id="WSEM01000008">
    <property type="protein sequence ID" value="MVQ34939.1"/>
    <property type="molecule type" value="Genomic_DNA"/>
</dbReference>
<dbReference type="InterPro" id="IPR006059">
    <property type="entry name" value="SBP"/>
</dbReference>
<dbReference type="PANTHER" id="PTHR30061">
    <property type="entry name" value="MALTOSE-BINDING PERIPLASMIC PROTEIN"/>
    <property type="match status" value="1"/>
</dbReference>
<dbReference type="Gene3D" id="3.40.190.10">
    <property type="entry name" value="Periplasmic binding protein-like II"/>
    <property type="match status" value="1"/>
</dbReference>
<dbReference type="SUPFAM" id="SSF53850">
    <property type="entry name" value="Periplasmic binding protein-like II"/>
    <property type="match status" value="1"/>
</dbReference>
<keyword evidence="3" id="KW-0732">Signal</keyword>
<sequence length="440" mass="47314">MAAQGVKKQGSLTFNQRRNNMSNFLMKKSWVISFVSVLTLSVVLTACGGSKEASGQKVTLTYWNGFTGPDRPAYEELVKQFNDKHPNIQVTMDISPWDALLAKLPTSLASGQGPDIASFDSSLIPQYAKGNLILPVDDIYGKGIDQNVMAKSLVEAMKYNDKLYAVPANTATLLMYYNKDLFKAAGIAAPPSTWAEWQDAILKTTKTNGTDKQYGLVLADHATIPMWPILIWGNGGDILSSDHKKSMLNDSKTVEALKIWADLVANKGISPVNLTGGDADKIFASGKAAMEINGPWMAAGLSGVNFGVAPVPAGPAGKATLANAVAMVIGKNTKHKNEVYEFMKFWNSADAQAYLSSKSGFPPTRTDLNDNAQVKSNPLIPQFAAVANDSRFYLAGLEQFSKIDSDIFTPAIQAITNNKGTVEATMADASKKLDALLSGK</sequence>
<gene>
    <name evidence="4" type="ORF">GON05_09740</name>
</gene>
<evidence type="ECO:0000256" key="1">
    <source>
        <dbReference type="ARBA" id="ARBA00008520"/>
    </source>
</evidence>
<comment type="caution">
    <text evidence="4">The sequence shown here is derived from an EMBL/GenBank/DDBJ whole genome shotgun (WGS) entry which is preliminary data.</text>
</comment>
<evidence type="ECO:0000313" key="5">
    <source>
        <dbReference type="Proteomes" id="UP000467637"/>
    </source>
</evidence>
<dbReference type="CDD" id="cd14748">
    <property type="entry name" value="PBP2_UgpB"/>
    <property type="match status" value="1"/>
</dbReference>
<keyword evidence="2" id="KW-0813">Transport</keyword>
<reference evidence="4 5" key="1">
    <citation type="submission" date="2019-12" db="EMBL/GenBank/DDBJ databases">
        <authorList>
            <person name="Huq M.A."/>
        </authorList>
    </citation>
    <scope>NUCLEOTIDE SEQUENCE [LARGE SCALE GENOMIC DNA]</scope>
    <source>
        <strain evidence="4 5">MAH-34</strain>
    </source>
</reference>
<comment type="similarity">
    <text evidence="1">Belongs to the bacterial solute-binding protein 1 family.</text>
</comment>
<protein>
    <submittedName>
        <fullName evidence="4">Extracellular solute-binding protein</fullName>
    </submittedName>
</protein>
<evidence type="ECO:0000256" key="2">
    <source>
        <dbReference type="ARBA" id="ARBA00022448"/>
    </source>
</evidence>
<organism evidence="4 5">
    <name type="scientific">Paenibacillus anseongense</name>
    <dbReference type="NCBI Taxonomy" id="2682845"/>
    <lineage>
        <taxon>Bacteria</taxon>
        <taxon>Bacillati</taxon>
        <taxon>Bacillota</taxon>
        <taxon>Bacilli</taxon>
        <taxon>Bacillales</taxon>
        <taxon>Paenibacillaceae</taxon>
        <taxon>Paenibacillus</taxon>
    </lineage>
</organism>
<dbReference type="PANTHER" id="PTHR30061:SF50">
    <property type="entry name" value="MALTOSE_MALTODEXTRIN-BINDING PERIPLASMIC PROTEIN"/>
    <property type="match status" value="1"/>
</dbReference>
<proteinExistence type="inferred from homology"/>
<evidence type="ECO:0000256" key="3">
    <source>
        <dbReference type="ARBA" id="ARBA00022729"/>
    </source>
</evidence>